<dbReference type="SUPFAM" id="SSF46689">
    <property type="entry name" value="Homeodomain-like"/>
    <property type="match status" value="2"/>
</dbReference>
<dbReference type="Proteomes" id="UP000275368">
    <property type="component" value="Chromosome"/>
</dbReference>
<reference evidence="8 9" key="1">
    <citation type="submission" date="2018-11" db="EMBL/GenBank/DDBJ databases">
        <title>Complete genome sequence of Paenibacillus baekrokdamisoli strain KCTC 33723.</title>
        <authorList>
            <person name="Kang S.W."/>
            <person name="Lee K.C."/>
            <person name="Kim K.K."/>
            <person name="Kim J.S."/>
            <person name="Kim D.S."/>
            <person name="Ko S.H."/>
            <person name="Yang S.H."/>
            <person name="Lee J.S."/>
        </authorList>
    </citation>
    <scope>NUCLEOTIDE SEQUENCE [LARGE SCALE GENOMIC DNA]</scope>
    <source>
        <strain evidence="8 9">KCTC 33723</strain>
    </source>
</reference>
<dbReference type="RefSeq" id="WP_125664245.1">
    <property type="nucleotide sequence ID" value="NZ_AP019308.1"/>
</dbReference>
<name>A0A3G9J0B2_9BACL</name>
<evidence type="ECO:0000256" key="7">
    <source>
        <dbReference type="ARBA" id="ARBA00023163"/>
    </source>
</evidence>
<dbReference type="SMART" id="SM00448">
    <property type="entry name" value="REC"/>
    <property type="match status" value="1"/>
</dbReference>
<keyword evidence="4" id="KW-0902">Two-component regulatory system</keyword>
<sequence length="542" mass="62226">MYKVMLVDDEAGVRNSIKAKVNWEAAGFTIVAEASNGEEALRKLAEGLLPDLVISDIRMPQMDGITFIKNSKELYPLLRTVLLSGYSDFEYAKAAIQLGVKDYLLKPVVRSELSELLIKIAEELAEERQMKQETQLDQLKSSQQLLVLQEQMLLQLVKSEWFSLSAVKERLQQLQLSQLALDHLVMQLVTVELRIPSGRFEDWSGRKDLLHLAFHMLGRETADKWQAVYPFHDVGYPAILHFLVLQDEPSLKNDRTNRFVRDMKHHVKQYLKCESVIGIGEPIIGLKQLKNGYASSMLSWSQSTIFEESVKVNPRALALTHAFTPEVERKLMQAIENLDMSTFKKHVGALFSVNRDTPMFAVTFLTFRIILLFNAVAKKFELGETSLQQHLWNCQMTIWNHKSREQILEQIDALAQMVMDEVRKTKFSSGQKMAEAIRMYVEENYCYDLTLASLADMFHINENYLSGLFKQNAGVTFSDYVTKLRMGKAEQLLRENELKLTDIATLVGYSSSSYFSTSFKKFYNVSPKEYREQYLASLNTNN</sequence>
<dbReference type="InterPro" id="IPR009057">
    <property type="entry name" value="Homeodomain-like_sf"/>
</dbReference>
<keyword evidence="9" id="KW-1185">Reference proteome</keyword>
<dbReference type="PANTHER" id="PTHR42713">
    <property type="entry name" value="HISTIDINE KINASE-RELATED"/>
    <property type="match status" value="1"/>
</dbReference>
<dbReference type="AlphaFoldDB" id="A0A3G9J0B2"/>
<dbReference type="SUPFAM" id="SSF52172">
    <property type="entry name" value="CheY-like"/>
    <property type="match status" value="1"/>
</dbReference>
<evidence type="ECO:0000256" key="3">
    <source>
        <dbReference type="ARBA" id="ARBA00022553"/>
    </source>
</evidence>
<evidence type="ECO:0000256" key="2">
    <source>
        <dbReference type="ARBA" id="ARBA00022490"/>
    </source>
</evidence>
<dbReference type="Pfam" id="PF00072">
    <property type="entry name" value="Response_reg"/>
    <property type="match status" value="1"/>
</dbReference>
<dbReference type="Pfam" id="PF12833">
    <property type="entry name" value="HTH_18"/>
    <property type="match status" value="1"/>
</dbReference>
<dbReference type="GO" id="GO:0043565">
    <property type="term" value="F:sequence-specific DNA binding"/>
    <property type="evidence" value="ECO:0007669"/>
    <property type="project" value="InterPro"/>
</dbReference>
<evidence type="ECO:0000313" key="8">
    <source>
        <dbReference type="EMBL" id="BBH24196.1"/>
    </source>
</evidence>
<dbReference type="InterPro" id="IPR018060">
    <property type="entry name" value="HTH_AraC"/>
</dbReference>
<dbReference type="GO" id="GO:0003700">
    <property type="term" value="F:DNA-binding transcription factor activity"/>
    <property type="evidence" value="ECO:0007669"/>
    <property type="project" value="InterPro"/>
</dbReference>
<keyword evidence="5" id="KW-0805">Transcription regulation</keyword>
<dbReference type="InterPro" id="IPR020449">
    <property type="entry name" value="Tscrpt_reg_AraC-type_HTH"/>
</dbReference>
<dbReference type="GO" id="GO:0005737">
    <property type="term" value="C:cytoplasm"/>
    <property type="evidence" value="ECO:0007669"/>
    <property type="project" value="UniProtKB-SubCell"/>
</dbReference>
<dbReference type="SMART" id="SM00342">
    <property type="entry name" value="HTH_ARAC"/>
    <property type="match status" value="1"/>
</dbReference>
<dbReference type="OrthoDB" id="342399at2"/>
<evidence type="ECO:0000256" key="6">
    <source>
        <dbReference type="ARBA" id="ARBA00023125"/>
    </source>
</evidence>
<dbReference type="InterPro" id="IPR011006">
    <property type="entry name" value="CheY-like_superfamily"/>
</dbReference>
<dbReference type="PRINTS" id="PR00032">
    <property type="entry name" value="HTHARAC"/>
</dbReference>
<keyword evidence="2" id="KW-0963">Cytoplasm</keyword>
<keyword evidence="7" id="KW-0804">Transcription</keyword>
<dbReference type="PANTHER" id="PTHR42713:SF3">
    <property type="entry name" value="TRANSCRIPTIONAL REGULATORY PROTEIN HPTR"/>
    <property type="match status" value="1"/>
</dbReference>
<evidence type="ECO:0000256" key="4">
    <source>
        <dbReference type="ARBA" id="ARBA00023012"/>
    </source>
</evidence>
<dbReference type="PROSITE" id="PS00041">
    <property type="entry name" value="HTH_ARAC_FAMILY_1"/>
    <property type="match status" value="1"/>
</dbReference>
<dbReference type="CDD" id="cd17536">
    <property type="entry name" value="REC_YesN-like"/>
    <property type="match status" value="1"/>
</dbReference>
<keyword evidence="6" id="KW-0238">DNA-binding</keyword>
<dbReference type="EMBL" id="AP019308">
    <property type="protein sequence ID" value="BBH24196.1"/>
    <property type="molecule type" value="Genomic_DNA"/>
</dbReference>
<dbReference type="InterPro" id="IPR001789">
    <property type="entry name" value="Sig_transdc_resp-reg_receiver"/>
</dbReference>
<evidence type="ECO:0000313" key="9">
    <source>
        <dbReference type="Proteomes" id="UP000275368"/>
    </source>
</evidence>
<gene>
    <name evidence="8" type="ORF">Back11_55410</name>
</gene>
<dbReference type="InterPro" id="IPR051552">
    <property type="entry name" value="HptR"/>
</dbReference>
<proteinExistence type="predicted"/>
<dbReference type="GO" id="GO:0000160">
    <property type="term" value="P:phosphorelay signal transduction system"/>
    <property type="evidence" value="ECO:0007669"/>
    <property type="project" value="UniProtKB-KW"/>
</dbReference>
<dbReference type="PROSITE" id="PS50110">
    <property type="entry name" value="RESPONSE_REGULATORY"/>
    <property type="match status" value="1"/>
</dbReference>
<accession>A0A3G9J0B2</accession>
<dbReference type="Gene3D" id="3.40.50.2300">
    <property type="match status" value="1"/>
</dbReference>
<keyword evidence="3" id="KW-0597">Phosphoprotein</keyword>
<dbReference type="Gene3D" id="1.10.10.60">
    <property type="entry name" value="Homeodomain-like"/>
    <property type="match status" value="2"/>
</dbReference>
<dbReference type="PROSITE" id="PS01124">
    <property type="entry name" value="HTH_ARAC_FAMILY_2"/>
    <property type="match status" value="1"/>
</dbReference>
<organism evidence="8 9">
    <name type="scientific">Paenibacillus baekrokdamisoli</name>
    <dbReference type="NCBI Taxonomy" id="1712516"/>
    <lineage>
        <taxon>Bacteria</taxon>
        <taxon>Bacillati</taxon>
        <taxon>Bacillota</taxon>
        <taxon>Bacilli</taxon>
        <taxon>Bacillales</taxon>
        <taxon>Paenibacillaceae</taxon>
        <taxon>Paenibacillus</taxon>
    </lineage>
</organism>
<comment type="subcellular location">
    <subcellularLocation>
        <location evidence="1">Cytoplasm</location>
    </subcellularLocation>
</comment>
<evidence type="ECO:0000256" key="5">
    <source>
        <dbReference type="ARBA" id="ARBA00023015"/>
    </source>
</evidence>
<protein>
    <submittedName>
        <fullName evidence="8">Uncharacterized protein</fullName>
    </submittedName>
</protein>
<dbReference type="KEGG" id="pbk:Back11_55410"/>
<dbReference type="InterPro" id="IPR018062">
    <property type="entry name" value="HTH_AraC-typ_CS"/>
</dbReference>
<evidence type="ECO:0000256" key="1">
    <source>
        <dbReference type="ARBA" id="ARBA00004496"/>
    </source>
</evidence>